<keyword evidence="2" id="KW-1185">Reference proteome</keyword>
<evidence type="ECO:0000313" key="1">
    <source>
        <dbReference type="EMBL" id="QXE22011.1"/>
    </source>
</evidence>
<accession>A0A975T4E3</accession>
<sequence>MQSAPILLPLPADGINKYTAILNLQLSNWEIGEVERMITDSKPISNPQLPIPITYIPLK</sequence>
<dbReference type="KEGG" id="rsin:B6N60_00689"/>
<organism evidence="1 2">
    <name type="scientific">Richelia sinica FACHB-800</name>
    <dbReference type="NCBI Taxonomy" id="1357546"/>
    <lineage>
        <taxon>Bacteria</taxon>
        <taxon>Bacillati</taxon>
        <taxon>Cyanobacteriota</taxon>
        <taxon>Cyanophyceae</taxon>
        <taxon>Nostocales</taxon>
        <taxon>Nostocaceae</taxon>
        <taxon>Richelia</taxon>
    </lineage>
</organism>
<protein>
    <submittedName>
        <fullName evidence="1">Uncharacterized protein</fullName>
    </submittedName>
</protein>
<evidence type="ECO:0000313" key="2">
    <source>
        <dbReference type="Proteomes" id="UP000683511"/>
    </source>
</evidence>
<name>A0A975T4E3_9NOST</name>
<dbReference type="EMBL" id="CP021056">
    <property type="protein sequence ID" value="QXE22011.1"/>
    <property type="molecule type" value="Genomic_DNA"/>
</dbReference>
<dbReference type="Proteomes" id="UP000683511">
    <property type="component" value="Chromosome"/>
</dbReference>
<reference evidence="1" key="1">
    <citation type="submission" date="2017-04" db="EMBL/GenBank/DDBJ databases">
        <title>Genome deletions in a multicellular cyanobacterial endosymbiont for morphological adaptation in marine diatoms.</title>
        <authorList>
            <person name="Wang Y."/>
            <person name="Gao H."/>
            <person name="Li R."/>
            <person name="Xu X."/>
        </authorList>
    </citation>
    <scope>NUCLEOTIDE SEQUENCE</scope>
    <source>
        <strain evidence="1">FACHB 800</strain>
    </source>
</reference>
<dbReference type="AlphaFoldDB" id="A0A975T4E3"/>
<proteinExistence type="predicted"/>
<gene>
    <name evidence="1" type="ORF">B6N60_00689</name>
</gene>